<feature type="compositionally biased region" description="Low complexity" evidence="1">
    <location>
        <begin position="1908"/>
        <end position="1938"/>
    </location>
</feature>
<feature type="chain" id="PRO_5041296017" description="EGF-like domain-containing protein" evidence="2">
    <location>
        <begin position="24"/>
        <end position="2263"/>
    </location>
</feature>
<dbReference type="PANTHER" id="PTHR22917">
    <property type="entry name" value="HEMOPEXIN DOMAIN-CONTAINING PROTEIN"/>
    <property type="match status" value="1"/>
</dbReference>
<dbReference type="InterPro" id="IPR051298">
    <property type="entry name" value="Heme_transport/Cell_adhesion"/>
</dbReference>
<dbReference type="Proteomes" id="UP001175271">
    <property type="component" value="Unassembled WGS sequence"/>
</dbReference>
<dbReference type="CDD" id="cd11304">
    <property type="entry name" value="Cadherin_repeat"/>
    <property type="match status" value="1"/>
</dbReference>
<feature type="compositionally biased region" description="Low complexity" evidence="1">
    <location>
        <begin position="2040"/>
        <end position="2051"/>
    </location>
</feature>
<feature type="compositionally biased region" description="Polar residues" evidence="1">
    <location>
        <begin position="2113"/>
        <end position="2128"/>
    </location>
</feature>
<dbReference type="GO" id="GO:0005509">
    <property type="term" value="F:calcium ion binding"/>
    <property type="evidence" value="ECO:0007669"/>
    <property type="project" value="InterPro"/>
</dbReference>
<feature type="compositionally biased region" description="Low complexity" evidence="1">
    <location>
        <begin position="2097"/>
        <end position="2109"/>
    </location>
</feature>
<gene>
    <name evidence="4" type="ORF">QR680_005164</name>
</gene>
<dbReference type="GO" id="GO:0016020">
    <property type="term" value="C:membrane"/>
    <property type="evidence" value="ECO:0007669"/>
    <property type="project" value="InterPro"/>
</dbReference>
<feature type="signal peptide" evidence="2">
    <location>
        <begin position="1"/>
        <end position="23"/>
    </location>
</feature>
<dbReference type="EMBL" id="JAUCMV010000003">
    <property type="protein sequence ID" value="KAK0410509.1"/>
    <property type="molecule type" value="Genomic_DNA"/>
</dbReference>
<feature type="region of interest" description="Disordered" evidence="1">
    <location>
        <begin position="1973"/>
        <end position="2226"/>
    </location>
</feature>
<dbReference type="PROSITE" id="PS00022">
    <property type="entry name" value="EGF_1"/>
    <property type="match status" value="1"/>
</dbReference>
<feature type="domain" description="EGF-like" evidence="3">
    <location>
        <begin position="259"/>
        <end position="270"/>
    </location>
</feature>
<accession>A0AA39LV71</accession>
<keyword evidence="2" id="KW-0732">Signal</keyword>
<dbReference type="PANTHER" id="PTHR22917:SF6">
    <property type="entry name" value="EG:8D8.2 PROTEIN-RELATED"/>
    <property type="match status" value="1"/>
</dbReference>
<organism evidence="4 5">
    <name type="scientific">Steinernema hermaphroditum</name>
    <dbReference type="NCBI Taxonomy" id="289476"/>
    <lineage>
        <taxon>Eukaryota</taxon>
        <taxon>Metazoa</taxon>
        <taxon>Ecdysozoa</taxon>
        <taxon>Nematoda</taxon>
        <taxon>Chromadorea</taxon>
        <taxon>Rhabditida</taxon>
        <taxon>Tylenchina</taxon>
        <taxon>Panagrolaimomorpha</taxon>
        <taxon>Strongyloidoidea</taxon>
        <taxon>Steinernematidae</taxon>
        <taxon>Steinernema</taxon>
    </lineage>
</organism>
<keyword evidence="5" id="KW-1185">Reference proteome</keyword>
<dbReference type="SUPFAM" id="SSF49313">
    <property type="entry name" value="Cadherin-like"/>
    <property type="match status" value="1"/>
</dbReference>
<reference evidence="4" key="1">
    <citation type="submission" date="2023-06" db="EMBL/GenBank/DDBJ databases">
        <title>Genomic analysis of the entomopathogenic nematode Steinernema hermaphroditum.</title>
        <authorList>
            <person name="Schwarz E.M."/>
            <person name="Heppert J.K."/>
            <person name="Baniya A."/>
            <person name="Schwartz H.T."/>
            <person name="Tan C.-H."/>
            <person name="Antoshechkin I."/>
            <person name="Sternberg P.W."/>
            <person name="Goodrich-Blair H."/>
            <person name="Dillman A.R."/>
        </authorList>
    </citation>
    <scope>NUCLEOTIDE SEQUENCE</scope>
    <source>
        <strain evidence="4">PS9179</strain>
        <tissue evidence="4">Whole animal</tissue>
    </source>
</reference>
<protein>
    <recommendedName>
        <fullName evidence="3">EGF-like domain-containing protein</fullName>
    </recommendedName>
</protein>
<name>A0AA39LV71_9BILA</name>
<sequence>MDPRRLLGTLLLGLLGVFGGGDGDFRPLVRLDKGHRMFQVGSREPFYGFYTQLTFTRTRCIRSLTIDSLRPLTGAEEIDLVFSPCPSGPDDWQVAHYSNRENVYHLERDVFAHKLSVVSPTDIAIIDVGVQPCENELGVVQRFLRHNGTGLCEIATTAPPTTTTTVPFDLNQADHPRHRHRIHPHRTTTYEEKKENRENDRHVKRAKRSVESVETSCKDGEVFCETNGECVPNERLCLGTNECDFFCYHGHCDPETRSCVCDDSWEGAACDVCSSGNCPVRPVLRFLLPQTISVEQKNAFVFAHGNDFPPGPRENQHRYTCFFGGLATEGRWISPTLVRCSVPPVAYVGRHVFNVFPLGETRPIPSTKTIHFTFFLACSPQECHGFCHGPLCVCPHGSSGTKCASVDVVTASKKTIEEAKTTTAHEGVPYSASLPVHSSLSVVRVETNAEGLFVDPFRSMVFWPNPVGSKTPYNVTVYLRDASSSAELSWQITVAPTYTVTTDKAEPINGTNKFLVSGSADFRSHAVIPYAPLTLHAFQQKTLRESIHLRTNGNFTSFDHVFAPFVDGDQHYSVAVTQPNDYERATEGSVSFDYTIFSVDYQEILEAKNRLSVTADVVTKIDGAPTAVACSVDVVFPREKVFVARNSSNFTSSKRGEVGITLEFVNLDEKSKIVLLYECDDTNSFVARHTFVPSSIDKVLTAVPNRLSYALSIDSSFGEPLHLDIFSTSPVCKMMVNLKPALDPLFLIAAESDLRCRRFSAVLGIDSLAILRLQKQVVRGSFTVAGNNEHSLTVPYEFRLNADSIFPVTLTVSAPPYHYRSDNTKSVATVVVENPNLNVSLTSVVVFDVPTAISFFTRGFYAVSITAPSYDSFREIVKFTPSNSSLAVVLRPKSTEIVVSHKGILSIENIWNHQIPYSPRMAVSPNSIRLADQAAVVEVDYVGGPEESTVVFTTQRVDPSLPFNFSMMTIDYGIGMGSGYRTAITISPHQSYGRSQCNVFAVPVDFFYLVPRASISFQSTTHVVVDTRPSPEDMVHLCSDMPNAVQTSVRCNCAVGALANCKRFYQPLVSCGSTWRVVPDDTVSMHTVALFMLMKTKCAEMGVELERVRRFLKCIAAINEDCPLATDDSDDDINKMGASNPAKLINHISNIGYANFVFQKFFPQVQTLQSQTSNIPAILFEFLEQLEVVLPEEETRSLYDLHVYNHFFASIADDSEEGAFLSLGELKNFTEGVSTDLLRRWNHTVEEFSDGGFPFSPSKEFVALEKLVEKADLLKSLTRQFGEESPFSLFHTVVSRIFANVDLSMETVECARAFVHSEAREVEEQREFRVRIFIANRKRDDPLHNIRVSMNMVRSNADVPDVSFRIGPIFVTGVASVDGLQSLPPSENVSIEWIVTSIPSAALTRPASYQPLILFSYELKGKKMIQRLNADTVTVAPRRRMKLHYFVYPTVSSSFSSEKRPFTFMISIINSGYSPLRNVLILETNPWITLASSPKATSDYRLDTVSTSSGRRLPCDFRQSLGEIPSGESVNVLYNISTSDKKDILLRSIASVVSVDGDSLLAQESKLFFIHQTVSKHSFLVSQADVPFSIFLFDSKRSTISTLQQLQFLQMDEEKGDPNRRRFVAAFTHVSAEIEPGPVLCSLNLPEVPEGFVLERISHVDPTNLANRRNVHLEDVWVGEQEGTKTLNFVDDQLPQPASEQLFYEIVFGNPDDLHRPSFGQELYRIEVPADEWPIVGTELGTIGAKSPTDSKLRYHLVSNGMAPFFGVNTRTGAISLVSDLPHTPTDYCLNLIALDSEGRYAIAPLTIDAGANKRHPCVVYSNTTAVIDFFYEKDFKAPPKSSNATQTPPTGKTTATALTTATVTPTTVASSQNETEEGTTPTEAASAESPSPGTEPPKAGTEATAVSEGSASESPEATETPEASPSPESEGSLESASTEMPEEVTQKIHSISADPTLEPYFVTESMVPEPVTEKTTLEEVPTAITHSVIAVPTEPASEKTEGATPGDGAPEGTTKEPEMKGEGSVTEEGQLGVTVSPHGEGQSATGSTSSESEEKEGHTETTVVIGPDHTLGPVEIPEATRGPEEETSTSNEGSPTEVEGGVVTHVVGPDTETLQPITVSPKATSSSEPDHTLKSGTVTQGTEVETTVTHVAGPDPGLEEFSQATSPPKSSESPESEATSPPSEASSEATEETSTPRTSTTEATTSTTRRKTLPPETLPTEEPPVKLYSVREACNKKSADDLLSIICDLAKTIKNAPLILDL</sequence>
<dbReference type="InterPro" id="IPR000742">
    <property type="entry name" value="EGF"/>
</dbReference>
<feature type="compositionally biased region" description="Low complexity" evidence="1">
    <location>
        <begin position="2137"/>
        <end position="2150"/>
    </location>
</feature>
<evidence type="ECO:0000256" key="2">
    <source>
        <dbReference type="SAM" id="SignalP"/>
    </source>
</evidence>
<dbReference type="InterPro" id="IPR015919">
    <property type="entry name" value="Cadherin-like_sf"/>
</dbReference>
<proteinExistence type="predicted"/>
<comment type="caution">
    <text evidence="4">The sequence shown here is derived from an EMBL/GenBank/DDBJ whole genome shotgun (WGS) entry which is preliminary data.</text>
</comment>
<evidence type="ECO:0000313" key="5">
    <source>
        <dbReference type="Proteomes" id="UP001175271"/>
    </source>
</evidence>
<feature type="compositionally biased region" description="Low complexity" evidence="1">
    <location>
        <begin position="2165"/>
        <end position="2208"/>
    </location>
</feature>
<feature type="compositionally biased region" description="Low complexity" evidence="1">
    <location>
        <begin position="1845"/>
        <end position="1870"/>
    </location>
</feature>
<feature type="compositionally biased region" description="Low complexity" evidence="1">
    <location>
        <begin position="1879"/>
        <end position="1893"/>
    </location>
</feature>
<evidence type="ECO:0000259" key="3">
    <source>
        <dbReference type="PROSITE" id="PS00022"/>
    </source>
</evidence>
<evidence type="ECO:0000313" key="4">
    <source>
        <dbReference type="EMBL" id="KAK0410509.1"/>
    </source>
</evidence>
<evidence type="ECO:0000256" key="1">
    <source>
        <dbReference type="SAM" id="MobiDB-lite"/>
    </source>
</evidence>
<feature type="region of interest" description="Disordered" evidence="1">
    <location>
        <begin position="1838"/>
        <end position="1959"/>
    </location>
</feature>
<dbReference type="Gene3D" id="2.60.40.60">
    <property type="entry name" value="Cadherins"/>
    <property type="match status" value="1"/>
</dbReference>